<organism evidence="2 3">
    <name type="scientific">Haloarcula rubripromontorii</name>
    <dbReference type="NCBI Taxonomy" id="1705562"/>
    <lineage>
        <taxon>Archaea</taxon>
        <taxon>Methanobacteriati</taxon>
        <taxon>Methanobacteriota</taxon>
        <taxon>Stenosarchaea group</taxon>
        <taxon>Halobacteria</taxon>
        <taxon>Halobacteriales</taxon>
        <taxon>Haloarculaceae</taxon>
        <taxon>Haloarcula</taxon>
    </lineage>
</organism>
<proteinExistence type="predicted"/>
<dbReference type="Proteomes" id="UP000610611">
    <property type="component" value="Unassembled WGS sequence"/>
</dbReference>
<keyword evidence="1" id="KW-0472">Membrane</keyword>
<comment type="caution">
    <text evidence="2">The sequence shown here is derived from an EMBL/GenBank/DDBJ whole genome shotgun (WGS) entry which is preliminary data.</text>
</comment>
<accession>A0A847U5G8</accession>
<dbReference type="AlphaFoldDB" id="A0A847U5G8"/>
<name>A0A847U5G8_9EURY</name>
<keyword evidence="1" id="KW-1133">Transmembrane helix</keyword>
<sequence>MPADRPFVDPATGELEPNKILSEAIPLAKLIGVFVAGAVLPYAFAFFGSESSVLGALLVLVGEFILAVGAGVVLIYAIARGIRLADE</sequence>
<feature type="transmembrane region" description="Helical" evidence="1">
    <location>
        <begin position="53"/>
        <end position="79"/>
    </location>
</feature>
<feature type="transmembrane region" description="Helical" evidence="1">
    <location>
        <begin position="27"/>
        <end position="47"/>
    </location>
</feature>
<dbReference type="RefSeq" id="WP_170083394.1">
    <property type="nucleotide sequence ID" value="NZ_WOWB01000001.1"/>
</dbReference>
<reference evidence="2" key="1">
    <citation type="submission" date="2019-12" db="EMBL/GenBank/DDBJ databases">
        <title>The whole-genome sequencing of Haloarcula japonica strain pws8.</title>
        <authorList>
            <person name="Verma D.K."/>
            <person name="Gopal K."/>
            <person name="Prasad E.S."/>
        </authorList>
    </citation>
    <scope>NUCLEOTIDE SEQUENCE</scope>
    <source>
        <strain evidence="2">Pws8</strain>
    </source>
</reference>
<evidence type="ECO:0000313" key="3">
    <source>
        <dbReference type="Proteomes" id="UP000610611"/>
    </source>
</evidence>
<keyword evidence="1" id="KW-0812">Transmembrane</keyword>
<gene>
    <name evidence="2" type="ORF">GOC83_09780</name>
</gene>
<protein>
    <submittedName>
        <fullName evidence="2">Uncharacterized protein</fullName>
    </submittedName>
</protein>
<dbReference type="EMBL" id="WOWB01000001">
    <property type="protein sequence ID" value="NLV06418.1"/>
    <property type="molecule type" value="Genomic_DNA"/>
</dbReference>
<evidence type="ECO:0000313" key="2">
    <source>
        <dbReference type="EMBL" id="NLV06418.1"/>
    </source>
</evidence>
<evidence type="ECO:0000256" key="1">
    <source>
        <dbReference type="SAM" id="Phobius"/>
    </source>
</evidence>